<reference evidence="1 2" key="2">
    <citation type="journal article" date="2017" name="Genome Biol.">
        <title>New reference genome sequences of hot pepper reveal the massive evolution of plant disease-resistance genes by retroduplication.</title>
        <authorList>
            <person name="Kim S."/>
            <person name="Park J."/>
            <person name="Yeom S.I."/>
            <person name="Kim Y.M."/>
            <person name="Seo E."/>
            <person name="Kim K.T."/>
            <person name="Kim M.S."/>
            <person name="Lee J.M."/>
            <person name="Cheong K."/>
            <person name="Shin H.S."/>
            <person name="Kim S.B."/>
            <person name="Han K."/>
            <person name="Lee J."/>
            <person name="Park M."/>
            <person name="Lee H.A."/>
            <person name="Lee H.Y."/>
            <person name="Lee Y."/>
            <person name="Oh S."/>
            <person name="Lee J.H."/>
            <person name="Choi E."/>
            <person name="Choi E."/>
            <person name="Lee S.E."/>
            <person name="Jeon J."/>
            <person name="Kim H."/>
            <person name="Choi G."/>
            <person name="Song H."/>
            <person name="Lee J."/>
            <person name="Lee S.C."/>
            <person name="Kwon J.K."/>
            <person name="Lee H.Y."/>
            <person name="Koo N."/>
            <person name="Hong Y."/>
            <person name="Kim R.W."/>
            <person name="Kang W.H."/>
            <person name="Huh J.H."/>
            <person name="Kang B.C."/>
            <person name="Yang T.J."/>
            <person name="Lee Y.H."/>
            <person name="Bennetzen J.L."/>
            <person name="Choi D."/>
        </authorList>
    </citation>
    <scope>NUCLEOTIDE SEQUENCE [LARGE SCALE GENOMIC DNA]</scope>
    <source>
        <strain evidence="2">cv. CM334</strain>
    </source>
</reference>
<accession>A0A1U8GZ16</accession>
<name>A0A1U8GZ16_CAPAN</name>
<dbReference type="PANTHER" id="PTHR10492">
    <property type="match status" value="1"/>
</dbReference>
<protein>
    <submittedName>
        <fullName evidence="1">Uncharacterized protein</fullName>
    </submittedName>
</protein>
<dbReference type="AlphaFoldDB" id="A0A1U8GZ16"/>
<proteinExistence type="predicted"/>
<keyword evidence="2" id="KW-1185">Reference proteome</keyword>
<gene>
    <name evidence="1" type="ORF">T459_14185</name>
</gene>
<reference evidence="1 2" key="1">
    <citation type="journal article" date="2014" name="Nat. Genet.">
        <title>Genome sequence of the hot pepper provides insights into the evolution of pungency in Capsicum species.</title>
        <authorList>
            <person name="Kim S."/>
            <person name="Park M."/>
            <person name="Yeom S.I."/>
            <person name="Kim Y.M."/>
            <person name="Lee J.M."/>
            <person name="Lee H.A."/>
            <person name="Seo E."/>
            <person name="Choi J."/>
            <person name="Cheong K."/>
            <person name="Kim K.T."/>
            <person name="Jung K."/>
            <person name="Lee G.W."/>
            <person name="Oh S.K."/>
            <person name="Bae C."/>
            <person name="Kim S.B."/>
            <person name="Lee H.Y."/>
            <person name="Kim S.Y."/>
            <person name="Kim M.S."/>
            <person name="Kang B.C."/>
            <person name="Jo Y.D."/>
            <person name="Yang H.B."/>
            <person name="Jeong H.J."/>
            <person name="Kang W.H."/>
            <person name="Kwon J.K."/>
            <person name="Shin C."/>
            <person name="Lim J.Y."/>
            <person name="Park J.H."/>
            <person name="Huh J.H."/>
            <person name="Kim J.S."/>
            <person name="Kim B.D."/>
            <person name="Cohen O."/>
            <person name="Paran I."/>
            <person name="Suh M.C."/>
            <person name="Lee S.B."/>
            <person name="Kim Y.K."/>
            <person name="Shin Y."/>
            <person name="Noh S.J."/>
            <person name="Park J."/>
            <person name="Seo Y.S."/>
            <person name="Kwon S.Y."/>
            <person name="Kim H.A."/>
            <person name="Park J.M."/>
            <person name="Kim H.J."/>
            <person name="Choi S.B."/>
            <person name="Bosland P.W."/>
            <person name="Reeves G."/>
            <person name="Jo S.H."/>
            <person name="Lee B.W."/>
            <person name="Cho H.T."/>
            <person name="Choi H.S."/>
            <person name="Lee M.S."/>
            <person name="Yu Y."/>
            <person name="Do Choi Y."/>
            <person name="Park B.S."/>
            <person name="van Deynze A."/>
            <person name="Ashrafi H."/>
            <person name="Hill T."/>
            <person name="Kim W.T."/>
            <person name="Pai H.S."/>
            <person name="Ahn H.K."/>
            <person name="Yeam I."/>
            <person name="Giovannoni J.J."/>
            <person name="Rose J.K."/>
            <person name="Sorensen I."/>
            <person name="Lee S.J."/>
            <person name="Kim R.W."/>
            <person name="Choi I.Y."/>
            <person name="Choi B.S."/>
            <person name="Lim J.S."/>
            <person name="Lee Y.H."/>
            <person name="Choi D."/>
        </authorList>
    </citation>
    <scope>NUCLEOTIDE SEQUENCE [LARGE SCALE GENOMIC DNA]</scope>
    <source>
        <strain evidence="2">cv. CM334</strain>
    </source>
</reference>
<dbReference type="Proteomes" id="UP000222542">
    <property type="component" value="Unassembled WGS sequence"/>
</dbReference>
<evidence type="ECO:0000313" key="2">
    <source>
        <dbReference type="Proteomes" id="UP000222542"/>
    </source>
</evidence>
<dbReference type="OMA" id="HNTVATH"/>
<dbReference type="PANTHER" id="PTHR10492:SF90">
    <property type="entry name" value="ATP-DEPENDENT DNA HELICASE"/>
    <property type="match status" value="1"/>
</dbReference>
<dbReference type="STRING" id="4072.A0A1U8GZ16"/>
<comment type="caution">
    <text evidence="1">The sequence shown here is derived from an EMBL/GenBank/DDBJ whole genome shotgun (WGS) entry which is preliminary data.</text>
</comment>
<organism evidence="1 2">
    <name type="scientific">Capsicum annuum</name>
    <name type="common">Capsicum pepper</name>
    <dbReference type="NCBI Taxonomy" id="4072"/>
    <lineage>
        <taxon>Eukaryota</taxon>
        <taxon>Viridiplantae</taxon>
        <taxon>Streptophyta</taxon>
        <taxon>Embryophyta</taxon>
        <taxon>Tracheophyta</taxon>
        <taxon>Spermatophyta</taxon>
        <taxon>Magnoliopsida</taxon>
        <taxon>eudicotyledons</taxon>
        <taxon>Gunneridae</taxon>
        <taxon>Pentapetalae</taxon>
        <taxon>asterids</taxon>
        <taxon>lamiids</taxon>
        <taxon>Solanales</taxon>
        <taxon>Solanaceae</taxon>
        <taxon>Solanoideae</taxon>
        <taxon>Capsiceae</taxon>
        <taxon>Capsicum</taxon>
    </lineage>
</organism>
<dbReference type="Gramene" id="PHT81170">
    <property type="protein sequence ID" value="PHT81170"/>
    <property type="gene ID" value="T459_14185"/>
</dbReference>
<evidence type="ECO:0000313" key="1">
    <source>
        <dbReference type="EMBL" id="PHT81170.1"/>
    </source>
</evidence>
<sequence>MEVDPDGYNAVNNYMLHGPCGDLNPQCPCMKQGKCSKHFPKKFNNQTNFDADGFPIYRRRNTGTQVKKNNVLLDYRYVVPYNMNLIVKFDAHINIELCNYSRSVKYLFKYINKGSDRATATIECTDTAELHDEIKRYLDWRYISATEACWRIFKFDIHHREPAVECLPFHLQGENTIVFEEKERPENIIRIPNAVKKKFMEWFTTNQKNDDARELTYSEFPTHWVWDANGKKWNIRKMGKAVGRIYFAHPASGERF</sequence>
<dbReference type="EMBL" id="AYRZ02000005">
    <property type="protein sequence ID" value="PHT81170.1"/>
    <property type="molecule type" value="Genomic_DNA"/>
</dbReference>